<feature type="domain" description="Mediator of RNA polymerase II transcription subunit 15 N-terminal" evidence="11">
    <location>
        <begin position="11"/>
        <end position="77"/>
    </location>
</feature>
<dbReference type="InterPro" id="IPR048385">
    <property type="entry name" value="Med15_central"/>
</dbReference>
<dbReference type="KEGG" id="tad:TRIADDRAFT_59125"/>
<name>B3S4L1_TRIAD</name>
<dbReference type="GeneID" id="6756245"/>
<dbReference type="GO" id="GO:0006355">
    <property type="term" value="P:regulation of DNA-templated transcription"/>
    <property type="evidence" value="ECO:0007669"/>
    <property type="project" value="InterPro"/>
</dbReference>
<feature type="compositionally biased region" description="Low complexity" evidence="10">
    <location>
        <begin position="390"/>
        <end position="429"/>
    </location>
</feature>
<feature type="compositionally biased region" description="Polar residues" evidence="10">
    <location>
        <begin position="98"/>
        <end position="118"/>
    </location>
</feature>
<evidence type="ECO:0000256" key="3">
    <source>
        <dbReference type="ARBA" id="ARBA00019613"/>
    </source>
</evidence>
<gene>
    <name evidence="9" type="primary">MED15</name>
    <name evidence="14" type="ORF">TRIADDRAFT_59125</name>
</gene>
<dbReference type="SUPFAM" id="SSF47040">
    <property type="entry name" value="Kix domain of CBP (creb binding protein)"/>
    <property type="match status" value="1"/>
</dbReference>
<keyword evidence="6 9" id="KW-0804">Transcription</keyword>
<sequence>MNGSNNYRQSQEDWHSSEFRQHVINQIMEAMRNSCNPTTKSAREMEAHIFGNADCKERYLNLVARLILHMKDNRKSDGPGTRRTSQTAPMLSQAFAQNQCNPTGNQTVPPVSRPNIQASVGGGANVNNPPALLTSALLSSSSNGPQPPTSISSQGQGLGYSQVSIASANAYCQQGQGTNQSQYPHQVQPNPSPCSQTVAFPNPSPYSQQPIMKSPHSSQPSQSPYALQQPIKSPHSNQSAQFAYVQQPIKSPHTQPQVGPSAYVQQQAIRSPHPSPQVNSGKGHHSQAHQQIIKSPLTTGHPANSYQQQQPSLKSPAHPQSVINNRSPYPAQNIKSPVQQPPMLNNRSPYPQPSIKSPYPQSQPQQQQSSKSPFYPQIVQAPTKSPLLAPSPVTNVTTPNSVTVSQSPATNANPGSVGSVGGSVPASSPLQSVNPSDDAAYMEKLRDLTKYIAPLRRLIDRTTKEGRKKEIHKMKSLLEILANPQKRVPLATLTKCESVLEKLQASFSPQSQPPSVAIGTTTNGIAATNTNGVTSIATTTSNSSSNTIVSTTSVGSAPVTTSSGLAPSQDVCKPLIDIIAANLNSPALAYALQQTCGPAFTTMRGPMTPLTEQTVKRKRIKYSDSKMRSEQENVIETEMTELDDLFVIEKNVHPLMDSESFLLKCSIDDASLPPVPSIYVIIPEDYPYSSAQCQTTTVEYRANPFFVTIIEDLSSRLLKMPRVTLTGILNAWVIKLSILKAYSKDEHEFENLHQQNSFIPESISSGLA</sequence>
<dbReference type="GO" id="GO:0070847">
    <property type="term" value="C:core mediator complex"/>
    <property type="evidence" value="ECO:0000318"/>
    <property type="project" value="GO_Central"/>
</dbReference>
<dbReference type="GO" id="GO:0003712">
    <property type="term" value="F:transcription coregulator activity"/>
    <property type="evidence" value="ECO:0007669"/>
    <property type="project" value="InterPro"/>
</dbReference>
<feature type="compositionally biased region" description="Polar residues" evidence="10">
    <location>
        <begin position="175"/>
        <end position="211"/>
    </location>
</feature>
<evidence type="ECO:0000259" key="13">
    <source>
        <dbReference type="Pfam" id="PF21539"/>
    </source>
</evidence>
<dbReference type="RefSeq" id="XP_002115194.1">
    <property type="nucleotide sequence ID" value="XM_002115158.1"/>
</dbReference>
<feature type="compositionally biased region" description="Low complexity" evidence="10">
    <location>
        <begin position="353"/>
        <end position="377"/>
    </location>
</feature>
<keyword evidence="7 9" id="KW-0539">Nucleus</keyword>
<evidence type="ECO:0000256" key="7">
    <source>
        <dbReference type="ARBA" id="ARBA00023242"/>
    </source>
</evidence>
<feature type="compositionally biased region" description="Polar residues" evidence="10">
    <location>
        <begin position="230"/>
        <end position="241"/>
    </location>
</feature>
<evidence type="ECO:0000256" key="2">
    <source>
        <dbReference type="ARBA" id="ARBA00009807"/>
    </source>
</evidence>
<dbReference type="InParanoid" id="B3S4L1"/>
<dbReference type="OrthoDB" id="10055322at2759"/>
<evidence type="ECO:0000313" key="15">
    <source>
        <dbReference type="Proteomes" id="UP000009022"/>
    </source>
</evidence>
<dbReference type="EMBL" id="DS985249">
    <property type="protein sequence ID" value="EDV22650.1"/>
    <property type="molecule type" value="Genomic_DNA"/>
</dbReference>
<feature type="region of interest" description="Disordered" evidence="10">
    <location>
        <begin position="538"/>
        <end position="564"/>
    </location>
</feature>
<keyword evidence="15" id="KW-1185">Reference proteome</keyword>
<proteinExistence type="inferred from homology"/>
<dbReference type="CTD" id="6756245"/>
<feature type="region of interest" description="Disordered" evidence="10">
    <location>
        <begin position="271"/>
        <end position="290"/>
    </location>
</feature>
<dbReference type="HOGENOM" id="CLU_023921_0_0_1"/>
<evidence type="ECO:0000313" key="14">
    <source>
        <dbReference type="EMBL" id="EDV22650.1"/>
    </source>
</evidence>
<feature type="compositionally biased region" description="Low complexity" evidence="10">
    <location>
        <begin position="214"/>
        <end position="224"/>
    </location>
</feature>
<evidence type="ECO:0000256" key="4">
    <source>
        <dbReference type="ARBA" id="ARBA00023015"/>
    </source>
</evidence>
<feature type="compositionally biased region" description="Low complexity" evidence="10">
    <location>
        <begin position="131"/>
        <end position="142"/>
    </location>
</feature>
<evidence type="ECO:0000256" key="9">
    <source>
        <dbReference type="RuleBase" id="RU364148"/>
    </source>
</evidence>
<comment type="subcellular location">
    <subcellularLocation>
        <location evidence="1 9">Nucleus</location>
    </subcellularLocation>
</comment>
<reference evidence="14 15" key="1">
    <citation type="journal article" date="2008" name="Nature">
        <title>The Trichoplax genome and the nature of placozoans.</title>
        <authorList>
            <person name="Srivastava M."/>
            <person name="Begovic E."/>
            <person name="Chapman J."/>
            <person name="Putnam N.H."/>
            <person name="Hellsten U."/>
            <person name="Kawashima T."/>
            <person name="Kuo A."/>
            <person name="Mitros T."/>
            <person name="Salamov A."/>
            <person name="Carpenter M.L."/>
            <person name="Signorovitch A.Y."/>
            <person name="Moreno M.A."/>
            <person name="Kamm K."/>
            <person name="Grimwood J."/>
            <person name="Schmutz J."/>
            <person name="Shapiro H."/>
            <person name="Grigoriev I.V."/>
            <person name="Buss L.W."/>
            <person name="Schierwater B."/>
            <person name="Dellaporta S.L."/>
            <person name="Rokhsar D.S."/>
        </authorList>
    </citation>
    <scope>NUCLEOTIDE SEQUENCE [LARGE SCALE GENOMIC DNA]</scope>
    <source>
        <strain evidence="14 15">Grell-BS-1999</strain>
    </source>
</reference>
<dbReference type="Gene3D" id="1.10.246.20">
    <property type="entry name" value="Coactivator CBP, KIX domain"/>
    <property type="match status" value="1"/>
</dbReference>
<dbReference type="InterPro" id="IPR036529">
    <property type="entry name" value="KIX_dom_sf"/>
</dbReference>
<feature type="region of interest" description="Disordered" evidence="10">
    <location>
        <begin position="175"/>
        <end position="241"/>
    </location>
</feature>
<dbReference type="Proteomes" id="UP000009022">
    <property type="component" value="Unassembled WGS sequence"/>
</dbReference>
<evidence type="ECO:0000259" key="12">
    <source>
        <dbReference type="Pfam" id="PF21538"/>
    </source>
</evidence>
<feature type="compositionally biased region" description="Polar residues" evidence="10">
    <location>
        <begin position="333"/>
        <end position="347"/>
    </location>
</feature>
<feature type="compositionally biased region" description="Polar residues" evidence="10">
    <location>
        <begin position="297"/>
        <end position="313"/>
    </location>
</feature>
<dbReference type="PhylomeDB" id="B3S4L1"/>
<keyword evidence="5 9" id="KW-0010">Activator</keyword>
<protein>
    <recommendedName>
        <fullName evidence="3 9">Mediator of RNA polymerase II transcription subunit 15</fullName>
    </recommendedName>
    <alternativeName>
        <fullName evidence="8 9">Mediator complex subunit 15</fullName>
    </alternativeName>
</protein>
<dbReference type="FunFam" id="1.10.246.20:FF:000002">
    <property type="entry name" value="Mediator of RNA polymerase II transcription subunit 15"/>
    <property type="match status" value="1"/>
</dbReference>
<feature type="compositionally biased region" description="Polar residues" evidence="10">
    <location>
        <begin position="554"/>
        <end position="564"/>
    </location>
</feature>
<comment type="similarity">
    <text evidence="2 9">Belongs to the Mediator complex subunit 15 family.</text>
</comment>
<dbReference type="FunCoup" id="B3S4L1">
    <property type="interactions" value="1691"/>
</dbReference>
<dbReference type="Pfam" id="PF21539">
    <property type="entry name" value="Med15_C"/>
    <property type="match status" value="1"/>
</dbReference>
<comment type="function">
    <text evidence="9">Component of the Mediator complex, a coactivator involved in the regulated transcription of nearly all RNA polymerase II-dependent genes. Mediator functions as a bridge to convey information from gene-specific regulatory proteins to the basal RNA polymerase II transcription machinery. Mediator is recruited to promoters by direct interactions with regulatory proteins and serves as a scaffold for the assembly of a functional preinitiation complex with RNA polymerase II and the general transcription factors.</text>
</comment>
<dbReference type="InterPro" id="IPR048386">
    <property type="entry name" value="Med15_C"/>
</dbReference>
<evidence type="ECO:0000256" key="1">
    <source>
        <dbReference type="ARBA" id="ARBA00004123"/>
    </source>
</evidence>
<organism evidence="14 15">
    <name type="scientific">Trichoplax adhaerens</name>
    <name type="common">Trichoplax reptans</name>
    <dbReference type="NCBI Taxonomy" id="10228"/>
    <lineage>
        <taxon>Eukaryota</taxon>
        <taxon>Metazoa</taxon>
        <taxon>Placozoa</taxon>
        <taxon>Uniplacotomia</taxon>
        <taxon>Trichoplacea</taxon>
        <taxon>Trichoplacidae</taxon>
        <taxon>Trichoplax</taxon>
    </lineage>
</organism>
<dbReference type="InterPro" id="IPR019087">
    <property type="entry name" value="Med15_N"/>
</dbReference>
<evidence type="ECO:0000256" key="5">
    <source>
        <dbReference type="ARBA" id="ARBA00023159"/>
    </source>
</evidence>
<dbReference type="PANTHER" id="PTHR31804">
    <property type="entry name" value="MEDIATOR OF RNA POLYMERASE II TRANSCRIPTION SUBUNIT 15"/>
    <property type="match status" value="1"/>
</dbReference>
<evidence type="ECO:0000256" key="10">
    <source>
        <dbReference type="SAM" id="MobiDB-lite"/>
    </source>
</evidence>
<dbReference type="Pfam" id="PF09606">
    <property type="entry name" value="Med15_N"/>
    <property type="match status" value="1"/>
</dbReference>
<feature type="region of interest" description="Disordered" evidence="10">
    <location>
        <begin position="297"/>
        <end position="435"/>
    </location>
</feature>
<comment type="subunit">
    <text evidence="9">Component of the Mediator complex.</text>
</comment>
<dbReference type="OMA" id="NACKVIA"/>
<feature type="domain" description="ARC105/Med15 mediator subunit C-terminal" evidence="13">
    <location>
        <begin position="633"/>
        <end position="734"/>
    </location>
</feature>
<evidence type="ECO:0000256" key="6">
    <source>
        <dbReference type="ARBA" id="ARBA00023163"/>
    </source>
</evidence>
<feature type="domain" description="ARC105/Med15 mediator subunit central" evidence="12">
    <location>
        <begin position="437"/>
        <end position="600"/>
    </location>
</feature>
<dbReference type="STRING" id="10228.B3S4L1"/>
<evidence type="ECO:0000259" key="11">
    <source>
        <dbReference type="Pfam" id="PF09606"/>
    </source>
</evidence>
<dbReference type="PANTHER" id="PTHR31804:SF3">
    <property type="entry name" value="MEDIATOR OF RNA POLYMERASE II TRANSCRIPTION SUBUNIT 15"/>
    <property type="match status" value="1"/>
</dbReference>
<feature type="region of interest" description="Disordered" evidence="10">
    <location>
        <begin position="98"/>
        <end position="157"/>
    </location>
</feature>
<keyword evidence="4 9" id="KW-0805">Transcription regulation</keyword>
<dbReference type="eggNOG" id="KOG4274">
    <property type="taxonomic scope" value="Eukaryota"/>
</dbReference>
<evidence type="ECO:0000256" key="8">
    <source>
        <dbReference type="ARBA" id="ARBA00032016"/>
    </source>
</evidence>
<dbReference type="AlphaFoldDB" id="B3S4L1"/>
<feature type="compositionally biased region" description="Low complexity" evidence="10">
    <location>
        <begin position="538"/>
        <end position="553"/>
    </location>
</feature>
<accession>B3S4L1</accession>
<dbReference type="Pfam" id="PF21538">
    <property type="entry name" value="Med15_M"/>
    <property type="match status" value="1"/>
</dbReference>